<accession>A0A2A2EQ37</accession>
<dbReference type="SUPFAM" id="SSF46785">
    <property type="entry name" value="Winged helix' DNA-binding domain"/>
    <property type="match status" value="1"/>
</dbReference>
<protein>
    <submittedName>
        <fullName evidence="2">MarR family transcriptional regulator</fullName>
    </submittedName>
</protein>
<dbReference type="GO" id="GO:0003700">
    <property type="term" value="F:DNA-binding transcription factor activity"/>
    <property type="evidence" value="ECO:0007669"/>
    <property type="project" value="InterPro"/>
</dbReference>
<dbReference type="PROSITE" id="PS50995">
    <property type="entry name" value="HTH_MARR_2"/>
    <property type="match status" value="1"/>
</dbReference>
<dbReference type="GO" id="GO:0006950">
    <property type="term" value="P:response to stress"/>
    <property type="evidence" value="ECO:0007669"/>
    <property type="project" value="TreeGrafter"/>
</dbReference>
<dbReference type="EMBL" id="NSKB01000008">
    <property type="protein sequence ID" value="PAU74768.1"/>
    <property type="molecule type" value="Genomic_DNA"/>
</dbReference>
<dbReference type="PANTHER" id="PTHR33164:SF43">
    <property type="entry name" value="HTH-TYPE TRANSCRIPTIONAL REPRESSOR YETL"/>
    <property type="match status" value="1"/>
</dbReference>
<dbReference type="InterPro" id="IPR039422">
    <property type="entry name" value="MarR/SlyA-like"/>
</dbReference>
<dbReference type="AlphaFoldDB" id="A0A2A2EQ37"/>
<dbReference type="PANTHER" id="PTHR33164">
    <property type="entry name" value="TRANSCRIPTIONAL REGULATOR, MARR FAMILY"/>
    <property type="match status" value="1"/>
</dbReference>
<dbReference type="Pfam" id="PF01047">
    <property type="entry name" value="MarR"/>
    <property type="match status" value="1"/>
</dbReference>
<keyword evidence="3" id="KW-1185">Reference proteome</keyword>
<name>A0A2A2EQ37_9GAMM</name>
<feature type="domain" description="HTH marR-type" evidence="1">
    <location>
        <begin position="21"/>
        <end position="153"/>
    </location>
</feature>
<evidence type="ECO:0000313" key="2">
    <source>
        <dbReference type="EMBL" id="PAU74768.1"/>
    </source>
</evidence>
<dbReference type="InterPro" id="IPR000835">
    <property type="entry name" value="HTH_MarR-typ"/>
</dbReference>
<proteinExistence type="predicted"/>
<dbReference type="SMART" id="SM00347">
    <property type="entry name" value="HTH_MARR"/>
    <property type="match status" value="1"/>
</dbReference>
<evidence type="ECO:0000259" key="1">
    <source>
        <dbReference type="PROSITE" id="PS50995"/>
    </source>
</evidence>
<gene>
    <name evidence="2" type="ORF">CK498_19590</name>
</gene>
<dbReference type="OrthoDB" id="8684664at2"/>
<dbReference type="InterPro" id="IPR036388">
    <property type="entry name" value="WH-like_DNA-bd_sf"/>
</dbReference>
<dbReference type="RefSeq" id="WP_095622556.1">
    <property type="nucleotide sequence ID" value="NZ_NSKB01000008.1"/>
</dbReference>
<dbReference type="Proteomes" id="UP000217771">
    <property type="component" value="Unassembled WGS sequence"/>
</dbReference>
<organism evidence="2 3">
    <name type="scientific">Halomonas salipaludis</name>
    <dbReference type="NCBI Taxonomy" id="2032625"/>
    <lineage>
        <taxon>Bacteria</taxon>
        <taxon>Pseudomonadati</taxon>
        <taxon>Pseudomonadota</taxon>
        <taxon>Gammaproteobacteria</taxon>
        <taxon>Oceanospirillales</taxon>
        <taxon>Halomonadaceae</taxon>
        <taxon>Halomonas</taxon>
    </lineage>
</organism>
<reference evidence="2 3" key="1">
    <citation type="submission" date="2017-08" db="EMBL/GenBank/DDBJ databases">
        <title>Halomonas alkalisoli sp. nov., isolated from saline alkaline soil.</title>
        <authorList>
            <person name="Wang D."/>
            <person name="Zhang G."/>
        </authorList>
    </citation>
    <scope>NUCLEOTIDE SEQUENCE [LARGE SCALE GENOMIC DNA]</scope>
    <source>
        <strain evidence="2 3">WRN001</strain>
    </source>
</reference>
<sequence length="158" mass="17836">MVDKDELASSFFPLSDDYRAQDFPFYWVARLNAKYSADVDTLLKPHGLSSSKWRILMILHEQGRLSMSDIAVHAVAKLSTITKIVYKMQEAELLKTAPSPQDGRVTEVELTEGGEAKLAVARELTAQVVEKAFRGLRKDEVVYINQCLSKMFRNLNAL</sequence>
<evidence type="ECO:0000313" key="3">
    <source>
        <dbReference type="Proteomes" id="UP000217771"/>
    </source>
</evidence>
<dbReference type="Gene3D" id="1.10.10.10">
    <property type="entry name" value="Winged helix-like DNA-binding domain superfamily/Winged helix DNA-binding domain"/>
    <property type="match status" value="1"/>
</dbReference>
<dbReference type="InterPro" id="IPR036390">
    <property type="entry name" value="WH_DNA-bd_sf"/>
</dbReference>
<comment type="caution">
    <text evidence="2">The sequence shown here is derived from an EMBL/GenBank/DDBJ whole genome shotgun (WGS) entry which is preliminary data.</text>
</comment>